<dbReference type="PANTHER" id="PTHR47385:SF14">
    <property type="entry name" value="TRANSGELIN"/>
    <property type="match status" value="1"/>
</dbReference>
<comment type="caution">
    <text evidence="3">The sequence shown here is derived from an EMBL/GenBank/DDBJ whole genome shotgun (WGS) entry which is preliminary data.</text>
</comment>
<name>A0AAU9WPN8_9CNID</name>
<protein>
    <recommendedName>
        <fullName evidence="2">Calponin-homology (CH) domain-containing protein</fullName>
    </recommendedName>
</protein>
<evidence type="ECO:0000313" key="3">
    <source>
        <dbReference type="EMBL" id="CAH3121198.1"/>
    </source>
</evidence>
<dbReference type="PRINTS" id="PR00888">
    <property type="entry name" value="SM22CALPONIN"/>
</dbReference>
<gene>
    <name evidence="3" type="ORF">PMEA_00009076</name>
</gene>
<proteinExistence type="inferred from homology"/>
<evidence type="ECO:0000256" key="1">
    <source>
        <dbReference type="ARBA" id="ARBA00009631"/>
    </source>
</evidence>
<dbReference type="InterPro" id="IPR001715">
    <property type="entry name" value="CH_dom"/>
</dbReference>
<dbReference type="AlphaFoldDB" id="A0AAU9WPN8"/>
<dbReference type="Pfam" id="PF00307">
    <property type="entry name" value="CH"/>
    <property type="match status" value="1"/>
</dbReference>
<dbReference type="GO" id="GO:0007015">
    <property type="term" value="P:actin filament organization"/>
    <property type="evidence" value="ECO:0007669"/>
    <property type="project" value="TreeGrafter"/>
</dbReference>
<dbReference type="InterPro" id="IPR000557">
    <property type="entry name" value="Calponin_repeat"/>
</dbReference>
<dbReference type="PANTHER" id="PTHR47385">
    <property type="entry name" value="CALPONIN"/>
    <property type="match status" value="1"/>
</dbReference>
<reference evidence="3 4" key="1">
    <citation type="submission" date="2022-05" db="EMBL/GenBank/DDBJ databases">
        <authorList>
            <consortium name="Genoscope - CEA"/>
            <person name="William W."/>
        </authorList>
    </citation>
    <scope>NUCLEOTIDE SEQUENCE [LARGE SCALE GENOMIC DNA]</scope>
</reference>
<dbReference type="SUPFAM" id="SSF47576">
    <property type="entry name" value="Calponin-homology domain, CH-domain"/>
    <property type="match status" value="1"/>
</dbReference>
<dbReference type="EMBL" id="CALNXJ010000018">
    <property type="protein sequence ID" value="CAH3121198.1"/>
    <property type="molecule type" value="Genomic_DNA"/>
</dbReference>
<keyword evidence="4" id="KW-1185">Reference proteome</keyword>
<dbReference type="Pfam" id="PF00402">
    <property type="entry name" value="Calponin"/>
    <property type="match status" value="1"/>
</dbReference>
<organism evidence="3 4">
    <name type="scientific">Pocillopora meandrina</name>
    <dbReference type="NCBI Taxonomy" id="46732"/>
    <lineage>
        <taxon>Eukaryota</taxon>
        <taxon>Metazoa</taxon>
        <taxon>Cnidaria</taxon>
        <taxon>Anthozoa</taxon>
        <taxon>Hexacorallia</taxon>
        <taxon>Scleractinia</taxon>
        <taxon>Astrocoeniina</taxon>
        <taxon>Pocilloporidae</taxon>
        <taxon>Pocillopora</taxon>
    </lineage>
</organism>
<evidence type="ECO:0000259" key="2">
    <source>
        <dbReference type="PROSITE" id="PS50021"/>
    </source>
</evidence>
<dbReference type="GO" id="GO:0015629">
    <property type="term" value="C:actin cytoskeleton"/>
    <property type="evidence" value="ECO:0007669"/>
    <property type="project" value="TreeGrafter"/>
</dbReference>
<dbReference type="PROSITE" id="PS50021">
    <property type="entry name" value="CH"/>
    <property type="match status" value="1"/>
</dbReference>
<dbReference type="InterPro" id="IPR036872">
    <property type="entry name" value="CH_dom_sf"/>
</dbReference>
<dbReference type="SMART" id="SM00033">
    <property type="entry name" value="CH"/>
    <property type="match status" value="1"/>
</dbReference>
<dbReference type="InterPro" id="IPR050606">
    <property type="entry name" value="Calponin-like"/>
</dbReference>
<dbReference type="Gene3D" id="1.10.418.10">
    <property type="entry name" value="Calponin-like domain"/>
    <property type="match status" value="1"/>
</dbReference>
<dbReference type="PROSITE" id="PS51122">
    <property type="entry name" value="CALPONIN_2"/>
    <property type="match status" value="1"/>
</dbReference>
<dbReference type="InterPro" id="IPR003096">
    <property type="entry name" value="SM22_calponin"/>
</dbReference>
<feature type="domain" description="Calponin-homology (CH)" evidence="2">
    <location>
        <begin position="24"/>
        <end position="150"/>
    </location>
</feature>
<accession>A0AAU9WPN8</accession>
<dbReference type="GO" id="GO:0051015">
    <property type="term" value="F:actin filament binding"/>
    <property type="evidence" value="ECO:0007669"/>
    <property type="project" value="TreeGrafter"/>
</dbReference>
<sequence length="217" mass="23835">MANRPKGFGMSADLARKAAAKYDSQQEANAIEWIEAVLGRNVFGGKCGQDHVHEVLKDGTILVELANALRSADPCNSLGSAVKGNTSTAPFKQMENISNYLSFCSKMLGVEASDCFQTVDLYEKQNMDNVRLKHHSETYTFTHSFNHVYPGQAQAKGLSVRPLGPKEATENKREFTEEQLKEGKNVIGIQMGTNKLASQAGEHFGRPRQVAGHDAYN</sequence>
<comment type="similarity">
    <text evidence="1">Belongs to the calponin family.</text>
</comment>
<evidence type="ECO:0000313" key="4">
    <source>
        <dbReference type="Proteomes" id="UP001159428"/>
    </source>
</evidence>
<dbReference type="Proteomes" id="UP001159428">
    <property type="component" value="Unassembled WGS sequence"/>
</dbReference>